<gene>
    <name evidence="1" type="ORF">BRAPAZ1V2_A09P44840.2</name>
</gene>
<name>A0A8D9G1N9_BRACM</name>
<reference evidence="1 2" key="1">
    <citation type="submission" date="2021-07" db="EMBL/GenBank/DDBJ databases">
        <authorList>
            <consortium name="Genoscope - CEA"/>
            <person name="William W."/>
        </authorList>
    </citation>
    <scope>NUCLEOTIDE SEQUENCE [LARGE SCALE GENOMIC DNA]</scope>
</reference>
<proteinExistence type="predicted"/>
<dbReference type="AlphaFoldDB" id="A0A8D9G1N9"/>
<evidence type="ECO:0000313" key="1">
    <source>
        <dbReference type="EMBL" id="CAG7864017.1"/>
    </source>
</evidence>
<evidence type="ECO:0000313" key="2">
    <source>
        <dbReference type="Proteomes" id="UP000694005"/>
    </source>
</evidence>
<accession>A0A8D9G1N9</accession>
<organism evidence="1 2">
    <name type="scientific">Brassica campestris</name>
    <name type="common">Field mustard</name>
    <dbReference type="NCBI Taxonomy" id="3711"/>
    <lineage>
        <taxon>Eukaryota</taxon>
        <taxon>Viridiplantae</taxon>
        <taxon>Streptophyta</taxon>
        <taxon>Embryophyta</taxon>
        <taxon>Tracheophyta</taxon>
        <taxon>Spermatophyta</taxon>
        <taxon>Magnoliopsida</taxon>
        <taxon>eudicotyledons</taxon>
        <taxon>Gunneridae</taxon>
        <taxon>Pentapetalae</taxon>
        <taxon>rosids</taxon>
        <taxon>malvids</taxon>
        <taxon>Brassicales</taxon>
        <taxon>Brassicaceae</taxon>
        <taxon>Brassiceae</taxon>
        <taxon>Brassica</taxon>
    </lineage>
</organism>
<dbReference type="EMBL" id="LS974625">
    <property type="protein sequence ID" value="CAG7864017.1"/>
    <property type="molecule type" value="Genomic_DNA"/>
</dbReference>
<protein>
    <submittedName>
        <fullName evidence="1">Uncharacterized protein</fullName>
    </submittedName>
</protein>
<dbReference type="Proteomes" id="UP000694005">
    <property type="component" value="Chromosome A09"/>
</dbReference>
<sequence length="42" mass="4565">MAENKGLILMSSSGNNVTQTFPTIQKVSTIVLLDGKCLKRNN</sequence>
<dbReference type="Gramene" id="A09p44840.2_BraZ1">
    <property type="protein sequence ID" value="A09p44840.2_BraZ1.CDS.1"/>
    <property type="gene ID" value="A09g44840.2_BraZ1"/>
</dbReference>